<reference evidence="7" key="1">
    <citation type="submission" date="2023-07" db="EMBL/GenBank/DDBJ databases">
        <title>30 novel species of actinomycetes from the DSMZ collection.</title>
        <authorList>
            <person name="Nouioui I."/>
        </authorList>
    </citation>
    <scope>NUCLEOTIDE SEQUENCE [LARGE SCALE GENOMIC DNA]</scope>
    <source>
        <strain evidence="7">DSM 44917</strain>
    </source>
</reference>
<accession>A0ABU2LGT3</accession>
<gene>
    <name evidence="6" type="ORF">RM780_26450</name>
</gene>
<evidence type="ECO:0000256" key="2">
    <source>
        <dbReference type="ARBA" id="ARBA00023125"/>
    </source>
</evidence>
<keyword evidence="3" id="KW-0804">Transcription</keyword>
<evidence type="ECO:0000313" key="6">
    <source>
        <dbReference type="EMBL" id="MDT0310462.1"/>
    </source>
</evidence>
<dbReference type="Proteomes" id="UP001183388">
    <property type="component" value="Unassembled WGS sequence"/>
</dbReference>
<keyword evidence="2" id="KW-0238">DNA-binding</keyword>
<name>A0ABU2LGT3_9ACTN</name>
<organism evidence="6 7">
    <name type="scientific">Streptomyces boetiae</name>
    <dbReference type="NCBI Taxonomy" id="3075541"/>
    <lineage>
        <taxon>Bacteria</taxon>
        <taxon>Bacillati</taxon>
        <taxon>Actinomycetota</taxon>
        <taxon>Actinomycetes</taxon>
        <taxon>Kitasatosporales</taxon>
        <taxon>Streptomycetaceae</taxon>
        <taxon>Streptomyces</taxon>
    </lineage>
</organism>
<dbReference type="PANTHER" id="PTHR44846:SF17">
    <property type="entry name" value="GNTR-FAMILY TRANSCRIPTIONAL REGULATOR"/>
    <property type="match status" value="1"/>
</dbReference>
<feature type="domain" description="HTH gntR-type" evidence="5">
    <location>
        <begin position="8"/>
        <end position="76"/>
    </location>
</feature>
<comment type="caution">
    <text evidence="6">The sequence shown here is derived from an EMBL/GenBank/DDBJ whole genome shotgun (WGS) entry which is preliminary data.</text>
</comment>
<dbReference type="SUPFAM" id="SSF64288">
    <property type="entry name" value="Chorismate lyase-like"/>
    <property type="match status" value="1"/>
</dbReference>
<evidence type="ECO:0000256" key="3">
    <source>
        <dbReference type="ARBA" id="ARBA00023163"/>
    </source>
</evidence>
<dbReference type="InterPro" id="IPR011663">
    <property type="entry name" value="UTRA"/>
</dbReference>
<keyword evidence="7" id="KW-1185">Reference proteome</keyword>
<dbReference type="InterPro" id="IPR050679">
    <property type="entry name" value="Bact_HTH_transcr_reg"/>
</dbReference>
<keyword evidence="1" id="KW-0805">Transcription regulation</keyword>
<dbReference type="PROSITE" id="PS50949">
    <property type="entry name" value="HTH_GNTR"/>
    <property type="match status" value="1"/>
</dbReference>
<proteinExistence type="predicted"/>
<dbReference type="InterPro" id="IPR036390">
    <property type="entry name" value="WH_DNA-bd_sf"/>
</dbReference>
<dbReference type="RefSeq" id="WP_311633430.1">
    <property type="nucleotide sequence ID" value="NZ_JAVREN010000073.1"/>
</dbReference>
<dbReference type="PANTHER" id="PTHR44846">
    <property type="entry name" value="MANNOSYL-D-GLYCERATE TRANSPORT/METABOLISM SYSTEM REPRESSOR MNGR-RELATED"/>
    <property type="match status" value="1"/>
</dbReference>
<evidence type="ECO:0000313" key="7">
    <source>
        <dbReference type="Proteomes" id="UP001183388"/>
    </source>
</evidence>
<evidence type="ECO:0000256" key="1">
    <source>
        <dbReference type="ARBA" id="ARBA00023015"/>
    </source>
</evidence>
<dbReference type="InterPro" id="IPR028978">
    <property type="entry name" value="Chorismate_lyase_/UTRA_dom_sf"/>
</dbReference>
<dbReference type="EMBL" id="JAVREN010000073">
    <property type="protein sequence ID" value="MDT0310462.1"/>
    <property type="molecule type" value="Genomic_DNA"/>
</dbReference>
<feature type="region of interest" description="Disordered" evidence="4">
    <location>
        <begin position="85"/>
        <end position="108"/>
    </location>
</feature>
<dbReference type="SUPFAM" id="SSF46785">
    <property type="entry name" value="Winged helix' DNA-binding domain"/>
    <property type="match status" value="1"/>
</dbReference>
<dbReference type="InterPro" id="IPR036388">
    <property type="entry name" value="WH-like_DNA-bd_sf"/>
</dbReference>
<dbReference type="Pfam" id="PF07702">
    <property type="entry name" value="UTRA"/>
    <property type="match status" value="1"/>
</dbReference>
<dbReference type="Gene3D" id="1.10.10.10">
    <property type="entry name" value="Winged helix-like DNA-binding domain superfamily/Winged helix DNA-binding domain"/>
    <property type="match status" value="1"/>
</dbReference>
<dbReference type="Gene3D" id="3.40.1410.10">
    <property type="entry name" value="Chorismate lyase-like"/>
    <property type="match status" value="1"/>
</dbReference>
<evidence type="ECO:0000256" key="4">
    <source>
        <dbReference type="SAM" id="MobiDB-lite"/>
    </source>
</evidence>
<dbReference type="InterPro" id="IPR000524">
    <property type="entry name" value="Tscrpt_reg_HTH_GntR"/>
</dbReference>
<dbReference type="SMART" id="SM00866">
    <property type="entry name" value="UTRA"/>
    <property type="match status" value="1"/>
</dbReference>
<dbReference type="Pfam" id="PF00392">
    <property type="entry name" value="GntR"/>
    <property type="match status" value="1"/>
</dbReference>
<dbReference type="CDD" id="cd07377">
    <property type="entry name" value="WHTH_GntR"/>
    <property type="match status" value="1"/>
</dbReference>
<dbReference type="SMART" id="SM00345">
    <property type="entry name" value="HTH_GNTR"/>
    <property type="match status" value="1"/>
</dbReference>
<sequence length="253" mass="26922">MADSSSAGAPYLRVAGAIRDRIANGTWSPGDRLPSRGELGAEFGVGENVVRRAQELLIAEGKLEGRAGSGTYVRAPVVRRKLRRTPRPRSARSGVAPAGFSGTWEADSTAKVPAPPAIADRLGIQPGDPCVCTAYEFFTDRQPVMLTTSWEPMTITGGTVVVLPEGGPLAGKGVVDRMAHLGITVTRAVERPRPAQADRGQAHLLGITTGAQGTLIERIHYDSTGRAVETADIFIPADRWDIEYDVDMPAPNT</sequence>
<evidence type="ECO:0000259" key="5">
    <source>
        <dbReference type="PROSITE" id="PS50949"/>
    </source>
</evidence>
<protein>
    <submittedName>
        <fullName evidence="6">GntR family transcriptional regulator</fullName>
    </submittedName>
</protein>